<keyword evidence="5" id="KW-0539">Nucleus</keyword>
<dbReference type="InterPro" id="IPR003021">
    <property type="entry name" value="Rad1_Rec1_Rad17"/>
</dbReference>
<dbReference type="Proteomes" id="UP001626550">
    <property type="component" value="Unassembled WGS sequence"/>
</dbReference>
<keyword evidence="7" id="KW-1185">Reference proteome</keyword>
<dbReference type="PRINTS" id="PR01245">
    <property type="entry name" value="RAD1REC1"/>
</dbReference>
<evidence type="ECO:0000256" key="2">
    <source>
        <dbReference type="ARBA" id="ARBA00010991"/>
    </source>
</evidence>
<sequence>MTFFKAITSRKRNLLAILRLIQIHSNVIISFQSHGMVFTVEDAKYCQAIANFEKAQFLSYEFKEEYKFLLELNKLIELVSLFEGNRYGSYVLELAMEEKGGPFLLKLDVVEKDISTTCSLGVYPAQETVGFNMTCEKENSYIVFPAKCLRRVLQDIEETADYLEMTLYPNSAPNPQLKIAVKKMGEYLVYNLPQKSESVRSYNCSEKSIVSHQYSIKYIRKVLLHCVPISDDVEIVINSEGQMLLRFMLHENENIAEQSVDFYCLPKVEDIVMGTASPPLVLDKSIIY</sequence>
<evidence type="ECO:0000256" key="4">
    <source>
        <dbReference type="ARBA" id="ARBA00023204"/>
    </source>
</evidence>
<dbReference type="InterPro" id="IPR046938">
    <property type="entry name" value="DNA_clamp_sf"/>
</dbReference>
<dbReference type="AlphaFoldDB" id="A0ABD2Q8A0"/>
<dbReference type="SUPFAM" id="SSF55979">
    <property type="entry name" value="DNA clamp"/>
    <property type="match status" value="1"/>
</dbReference>
<evidence type="ECO:0000256" key="1">
    <source>
        <dbReference type="ARBA" id="ARBA00004123"/>
    </source>
</evidence>
<dbReference type="PANTHER" id="PTHR10870">
    <property type="entry name" value="CELL CYCLE CHECKPOINT PROTEIN RAD1"/>
    <property type="match status" value="1"/>
</dbReference>
<keyword evidence="3" id="KW-0227">DNA damage</keyword>
<dbReference type="GO" id="GO:0005634">
    <property type="term" value="C:nucleus"/>
    <property type="evidence" value="ECO:0007669"/>
    <property type="project" value="UniProtKB-SubCell"/>
</dbReference>
<keyword evidence="4" id="KW-0234">DNA repair</keyword>
<gene>
    <name evidence="6" type="primary">RAD1</name>
    <name evidence="6" type="ORF">Ciccas_005582</name>
</gene>
<evidence type="ECO:0000313" key="7">
    <source>
        <dbReference type="Proteomes" id="UP001626550"/>
    </source>
</evidence>
<dbReference type="EMBL" id="JBJKFK010000665">
    <property type="protein sequence ID" value="KAL3315788.1"/>
    <property type="molecule type" value="Genomic_DNA"/>
</dbReference>
<name>A0ABD2Q8A0_9PLAT</name>
<reference evidence="6 7" key="1">
    <citation type="submission" date="2024-11" db="EMBL/GenBank/DDBJ databases">
        <title>Adaptive evolution of stress response genes in parasites aligns with host niche diversity.</title>
        <authorList>
            <person name="Hahn C."/>
            <person name="Resl P."/>
        </authorList>
    </citation>
    <scope>NUCLEOTIDE SEQUENCE [LARGE SCALE GENOMIC DNA]</scope>
    <source>
        <strain evidence="6">EGGRZ-B1_66</strain>
        <tissue evidence="6">Body</tissue>
    </source>
</reference>
<evidence type="ECO:0000313" key="6">
    <source>
        <dbReference type="EMBL" id="KAL3315788.1"/>
    </source>
</evidence>
<protein>
    <submittedName>
        <fullName evidence="6">SsDNA endodeoxyribonuclease</fullName>
    </submittedName>
</protein>
<organism evidence="6 7">
    <name type="scientific">Cichlidogyrus casuarinus</name>
    <dbReference type="NCBI Taxonomy" id="1844966"/>
    <lineage>
        <taxon>Eukaryota</taxon>
        <taxon>Metazoa</taxon>
        <taxon>Spiralia</taxon>
        <taxon>Lophotrochozoa</taxon>
        <taxon>Platyhelminthes</taxon>
        <taxon>Monogenea</taxon>
        <taxon>Monopisthocotylea</taxon>
        <taxon>Dactylogyridea</taxon>
        <taxon>Ancyrocephalidae</taxon>
        <taxon>Cichlidogyrus</taxon>
    </lineage>
</organism>
<dbReference type="Gene3D" id="3.70.10.10">
    <property type="match status" value="1"/>
</dbReference>
<accession>A0ABD2Q8A0</accession>
<dbReference type="GO" id="GO:0006281">
    <property type="term" value="P:DNA repair"/>
    <property type="evidence" value="ECO:0007669"/>
    <property type="project" value="UniProtKB-KW"/>
</dbReference>
<dbReference type="Pfam" id="PF02144">
    <property type="entry name" value="Rad1"/>
    <property type="match status" value="1"/>
</dbReference>
<comment type="caution">
    <text evidence="6">The sequence shown here is derived from an EMBL/GenBank/DDBJ whole genome shotgun (WGS) entry which is preliminary data.</text>
</comment>
<comment type="subcellular location">
    <subcellularLocation>
        <location evidence="1">Nucleus</location>
    </subcellularLocation>
</comment>
<evidence type="ECO:0000256" key="5">
    <source>
        <dbReference type="ARBA" id="ARBA00023242"/>
    </source>
</evidence>
<dbReference type="PANTHER" id="PTHR10870:SF0">
    <property type="entry name" value="CELL CYCLE CHECKPOINT PROTEIN RAD1"/>
    <property type="match status" value="1"/>
</dbReference>
<proteinExistence type="inferred from homology"/>
<comment type="similarity">
    <text evidence="2">Belongs to the rad1 family.</text>
</comment>
<evidence type="ECO:0000256" key="3">
    <source>
        <dbReference type="ARBA" id="ARBA00022763"/>
    </source>
</evidence>